<sequence length="772" mass="85575">MTDVTEFKCWPSCVDAIDWSQDGIIALASDERVELLFPNTVSFDRDQDAPQWQHVSLRVPLFSSAELAVKEPSPLSAYSIGEEISSSVPIAIAWSSPGLAKHQRCALATLTTNLVLSIWSADGKPQEESSWSRRLIVNHALKRYFLSSTTNESINSAPTSKEQMRLSTRVRAFAWAPALPCSGPNGIIGTRLSYDQHIIAVATDNKQVVFVVVDSPTSTLGVNQGWSAEVRTHFALTPDSESCHHEPIFFEDMMKQQTHISHITWSPWVHRDKCYRSVVVYATNKDVRARTITYTDHRIELGAEIVYQGIQLRYDGPLKWYPEVQNGSTFRLALFTGTGLVYLTISAHDASIIKQVVHELDGRCDLISATAWDIDQQRTVRLHFSSLLSTLQSPTAVLEVSSGGLTSLPSPNWRDQIENNLVLFSVKNDLKGNSKAKVWGLTTSPLGDFIAACSSVHPSDMIEYGPPSERRGTIAISNLRLYSELRKSFPVRHVSAEGIIFTVKKLVENTVEESDQMPAFATEIQDKLMQAYPPCQDPNSNYSILATYRDASDLIALLNAFKKITFLNVNTLRDRYTILLSQACNIASSNMLPRTLIAHRLATALQHLPSSLFQTPFSAEIFAHHRQLISLVDSLIKPDNSPSELTENLDVANNVSRQSPVATVDDTTARTDPATLGEDTCDFCSAPIPFTDPTSAICTKGHQFPRCGLSLLPIQAPGITKYCGICSTPFLSEEFVTAQEVEVQEEFGRFTLSRVLFLACDVCIYCGGKYVE</sequence>
<dbReference type="InterPro" id="IPR044230">
    <property type="entry name" value="GTF3C4"/>
</dbReference>
<dbReference type="EMBL" id="JAPEUY010000003">
    <property type="protein sequence ID" value="KAJ4375205.1"/>
    <property type="molecule type" value="Genomic_DNA"/>
</dbReference>
<evidence type="ECO:0008006" key="5">
    <source>
        <dbReference type="Google" id="ProtNLM"/>
    </source>
</evidence>
<proteinExistence type="predicted"/>
<dbReference type="PANTHER" id="PTHR15496">
    <property type="entry name" value="GENERAL TRANSCRIPTION FACTOR 3C POLYPEPTIDE 4 FAMILY"/>
    <property type="match status" value="1"/>
</dbReference>
<evidence type="ECO:0000259" key="2">
    <source>
        <dbReference type="Pfam" id="PF12660"/>
    </source>
</evidence>
<evidence type="ECO:0000313" key="3">
    <source>
        <dbReference type="EMBL" id="KAJ4375205.1"/>
    </source>
</evidence>
<name>A0A9W8YDT5_9PLEO</name>
<dbReference type="GO" id="GO:0004402">
    <property type="term" value="F:histone acetyltransferase activity"/>
    <property type="evidence" value="ECO:0007669"/>
    <property type="project" value="InterPro"/>
</dbReference>
<organism evidence="3 4">
    <name type="scientific">Neocucurbitaria cava</name>
    <dbReference type="NCBI Taxonomy" id="798079"/>
    <lineage>
        <taxon>Eukaryota</taxon>
        <taxon>Fungi</taxon>
        <taxon>Dikarya</taxon>
        <taxon>Ascomycota</taxon>
        <taxon>Pezizomycotina</taxon>
        <taxon>Dothideomycetes</taxon>
        <taxon>Pleosporomycetidae</taxon>
        <taxon>Pleosporales</taxon>
        <taxon>Pleosporineae</taxon>
        <taxon>Cucurbitariaceae</taxon>
        <taxon>Neocucurbitaria</taxon>
    </lineage>
</organism>
<dbReference type="Pfam" id="PF12660">
    <property type="entry name" value="zf-TFIIIC"/>
    <property type="match status" value="1"/>
</dbReference>
<accession>A0A9W8YDT5</accession>
<feature type="domain" description="Transcription factor IIIC 90kDa subunit N-terminal" evidence="1">
    <location>
        <begin position="19"/>
        <end position="477"/>
    </location>
</feature>
<dbReference type="Pfam" id="PF12657">
    <property type="entry name" value="TFIIIC_delta"/>
    <property type="match status" value="1"/>
</dbReference>
<dbReference type="PANTHER" id="PTHR15496:SF2">
    <property type="entry name" value="GENERAL TRANSCRIPTION FACTOR 3C POLYPEPTIDE 4"/>
    <property type="match status" value="1"/>
</dbReference>
<evidence type="ECO:0000313" key="4">
    <source>
        <dbReference type="Proteomes" id="UP001140560"/>
    </source>
</evidence>
<dbReference type="Proteomes" id="UP001140560">
    <property type="component" value="Unassembled WGS sequence"/>
</dbReference>
<dbReference type="AlphaFoldDB" id="A0A9W8YDT5"/>
<gene>
    <name evidence="3" type="ORF">N0V83_002291</name>
</gene>
<dbReference type="GO" id="GO:0006384">
    <property type="term" value="P:transcription initiation at RNA polymerase III promoter"/>
    <property type="evidence" value="ECO:0007669"/>
    <property type="project" value="InterPro"/>
</dbReference>
<dbReference type="InterPro" id="IPR024764">
    <property type="entry name" value="TFIIIC_Znf"/>
</dbReference>
<protein>
    <recommendedName>
        <fullName evidence="5">Transcription factor IIIC subunit delta N-term-domain-containing protein</fullName>
    </recommendedName>
</protein>
<dbReference type="GO" id="GO:0000127">
    <property type="term" value="C:transcription factor TFIIIC complex"/>
    <property type="evidence" value="ECO:0007669"/>
    <property type="project" value="InterPro"/>
</dbReference>
<feature type="domain" description="Transcription factor IIIC putative zinc-finger" evidence="2">
    <location>
        <begin position="678"/>
        <end position="770"/>
    </location>
</feature>
<evidence type="ECO:0000259" key="1">
    <source>
        <dbReference type="Pfam" id="PF12657"/>
    </source>
</evidence>
<keyword evidence="4" id="KW-1185">Reference proteome</keyword>
<dbReference type="InterPro" id="IPR024761">
    <property type="entry name" value="TFIIIC_delta_N"/>
</dbReference>
<dbReference type="OrthoDB" id="6021743at2759"/>
<reference evidence="3" key="1">
    <citation type="submission" date="2022-10" db="EMBL/GenBank/DDBJ databases">
        <title>Tapping the CABI collections for fungal endophytes: first genome assemblies for Collariella, Neodidymelliopsis, Ascochyta clinopodiicola, Didymella pomorum, Didymosphaeria variabile, Neocosmospora piperis and Neocucurbitaria cava.</title>
        <authorList>
            <person name="Hill R."/>
        </authorList>
    </citation>
    <scope>NUCLEOTIDE SEQUENCE</scope>
    <source>
        <strain evidence="3">IMI 356814</strain>
    </source>
</reference>
<comment type="caution">
    <text evidence="3">The sequence shown here is derived from an EMBL/GenBank/DDBJ whole genome shotgun (WGS) entry which is preliminary data.</text>
</comment>